<sequence length="112" mass="12498">DQPPLHLAARFMSGAYKTLVAKASPSLLTAPDEYGNTPLHEAAISGHWPMLVGLVRKFATPQYKKHGDQINKRNRSGNTPLHLAFQFDHPDMVKFLVENHADPTIKNNEEVT</sequence>
<dbReference type="SMART" id="SM00248">
    <property type="entry name" value="ANK"/>
    <property type="match status" value="2"/>
</dbReference>
<feature type="repeat" description="ANK" evidence="3">
    <location>
        <begin position="76"/>
        <end position="108"/>
    </location>
</feature>
<protein>
    <submittedName>
        <fullName evidence="4">Ankyrin</fullName>
    </submittedName>
</protein>
<organism evidence="4 5">
    <name type="scientific">Tuber magnatum</name>
    <name type="common">white Piedmont truffle</name>
    <dbReference type="NCBI Taxonomy" id="42249"/>
    <lineage>
        <taxon>Eukaryota</taxon>
        <taxon>Fungi</taxon>
        <taxon>Dikarya</taxon>
        <taxon>Ascomycota</taxon>
        <taxon>Pezizomycotina</taxon>
        <taxon>Pezizomycetes</taxon>
        <taxon>Pezizales</taxon>
        <taxon>Tuberaceae</taxon>
        <taxon>Tuber</taxon>
    </lineage>
</organism>
<dbReference type="PANTHER" id="PTHR24166:SF52">
    <property type="entry name" value="ANKYRIN REPEAT DOMAIN-CONTAINING PROTEIN 65"/>
    <property type="match status" value="1"/>
</dbReference>
<keyword evidence="1" id="KW-0677">Repeat</keyword>
<dbReference type="InterPro" id="IPR050889">
    <property type="entry name" value="Dendritic_Spine_Reg/Scaffold"/>
</dbReference>
<evidence type="ECO:0000313" key="4">
    <source>
        <dbReference type="EMBL" id="PWW78015.1"/>
    </source>
</evidence>
<dbReference type="SUPFAM" id="SSF48403">
    <property type="entry name" value="Ankyrin repeat"/>
    <property type="match status" value="1"/>
</dbReference>
<dbReference type="InterPro" id="IPR036770">
    <property type="entry name" value="Ankyrin_rpt-contain_sf"/>
</dbReference>
<dbReference type="PROSITE" id="PS50297">
    <property type="entry name" value="ANK_REP_REGION"/>
    <property type="match status" value="1"/>
</dbReference>
<dbReference type="Pfam" id="PF12796">
    <property type="entry name" value="Ank_2"/>
    <property type="match status" value="1"/>
</dbReference>
<dbReference type="PRINTS" id="PR01415">
    <property type="entry name" value="ANKYRIN"/>
</dbReference>
<dbReference type="OrthoDB" id="341259at2759"/>
<feature type="non-terminal residue" evidence="4">
    <location>
        <position position="112"/>
    </location>
</feature>
<dbReference type="InterPro" id="IPR002110">
    <property type="entry name" value="Ankyrin_rpt"/>
</dbReference>
<reference evidence="4 5" key="1">
    <citation type="submission" date="2018-03" db="EMBL/GenBank/DDBJ databases">
        <title>Genomes of Pezizomycetes fungi and the evolution of truffles.</title>
        <authorList>
            <person name="Murat C."/>
            <person name="Payen T."/>
            <person name="Noel B."/>
            <person name="Kuo A."/>
            <person name="Martin F.M."/>
        </authorList>
    </citation>
    <scope>NUCLEOTIDE SEQUENCE [LARGE SCALE GENOMIC DNA]</scope>
    <source>
        <strain evidence="4">091103-1</strain>
    </source>
</reference>
<dbReference type="EMBL" id="PYWC01000018">
    <property type="protein sequence ID" value="PWW78015.1"/>
    <property type="molecule type" value="Genomic_DNA"/>
</dbReference>
<keyword evidence="5" id="KW-1185">Reference proteome</keyword>
<evidence type="ECO:0000256" key="1">
    <source>
        <dbReference type="ARBA" id="ARBA00022737"/>
    </source>
</evidence>
<dbReference type="STRING" id="42249.A0A317SU32"/>
<evidence type="ECO:0000256" key="2">
    <source>
        <dbReference type="ARBA" id="ARBA00023043"/>
    </source>
</evidence>
<proteinExistence type="predicted"/>
<comment type="caution">
    <text evidence="4">The sequence shown here is derived from an EMBL/GenBank/DDBJ whole genome shotgun (WGS) entry which is preliminary data.</text>
</comment>
<feature type="non-terminal residue" evidence="4">
    <location>
        <position position="1"/>
    </location>
</feature>
<accession>A0A317SU32</accession>
<dbReference type="Proteomes" id="UP000246991">
    <property type="component" value="Unassembled WGS sequence"/>
</dbReference>
<evidence type="ECO:0000313" key="5">
    <source>
        <dbReference type="Proteomes" id="UP000246991"/>
    </source>
</evidence>
<keyword evidence="2 3" id="KW-0040">ANK repeat</keyword>
<dbReference type="Gene3D" id="1.25.40.20">
    <property type="entry name" value="Ankyrin repeat-containing domain"/>
    <property type="match status" value="2"/>
</dbReference>
<evidence type="ECO:0000256" key="3">
    <source>
        <dbReference type="PROSITE-ProRule" id="PRU00023"/>
    </source>
</evidence>
<gene>
    <name evidence="4" type="ORF">C7212DRAFT_12955</name>
</gene>
<dbReference type="PROSITE" id="PS50088">
    <property type="entry name" value="ANK_REPEAT"/>
    <property type="match status" value="1"/>
</dbReference>
<dbReference type="AlphaFoldDB" id="A0A317SU32"/>
<name>A0A317SU32_9PEZI</name>
<dbReference type="PANTHER" id="PTHR24166">
    <property type="entry name" value="ROLLING PEBBLES, ISOFORM B"/>
    <property type="match status" value="1"/>
</dbReference>